<dbReference type="EMBL" id="CP007448">
    <property type="protein sequence ID" value="AHM73533.1"/>
    <property type="molecule type" value="Genomic_DNA"/>
</dbReference>
<gene>
    <name evidence="1" type="ORF">LC20_02280</name>
</gene>
<sequence>MLGIIDDAGTARLINLKGYVISLKQLDISTAPEIEWPVAPVS</sequence>
<dbReference type="Pfam" id="PF02413">
    <property type="entry name" value="Caudo_TAP"/>
    <property type="match status" value="1"/>
</dbReference>
<dbReference type="AlphaFoldDB" id="A0A7U4K153"/>
<name>A0A7U4K153_YEREN</name>
<accession>A0A7U4K153</accession>
<evidence type="ECO:0000313" key="1">
    <source>
        <dbReference type="EMBL" id="AHM73533.1"/>
    </source>
</evidence>
<evidence type="ECO:0008006" key="3">
    <source>
        <dbReference type="Google" id="ProtNLM"/>
    </source>
</evidence>
<proteinExistence type="predicted"/>
<evidence type="ECO:0000313" key="2">
    <source>
        <dbReference type="Proteomes" id="UP000230961"/>
    </source>
</evidence>
<protein>
    <recommendedName>
        <fullName evidence="3">Tail fiber assembly protein</fullName>
    </recommendedName>
</protein>
<dbReference type="Proteomes" id="UP000230961">
    <property type="component" value="Chromosome"/>
</dbReference>
<organism evidence="1 2">
    <name type="scientific">Yersinia enterocolitica LC20</name>
    <dbReference type="NCBI Taxonomy" id="1443113"/>
    <lineage>
        <taxon>Bacteria</taxon>
        <taxon>Pseudomonadati</taxon>
        <taxon>Pseudomonadota</taxon>
        <taxon>Gammaproteobacteria</taxon>
        <taxon>Enterobacterales</taxon>
        <taxon>Yersiniaceae</taxon>
        <taxon>Yersinia</taxon>
    </lineage>
</organism>
<dbReference type="KEGG" id="yel:LC20_02280"/>
<reference evidence="1 2" key="1">
    <citation type="submission" date="2017-11" db="EMBL/GenBank/DDBJ databases">
        <title>The complete genome sequence and comparative genome analysis of Yersinia enterocolitica strain LC20.</title>
        <authorList>
            <person name="Shi G."/>
            <person name="Su M."/>
            <person name="Liang J."/>
            <person name="Gu W."/>
            <person name="Xiao Y."/>
            <person name="Zhang Z."/>
            <person name="Qiu H."/>
            <person name="Duan R."/>
            <person name="Zhang Z."/>
            <person name="Li Y."/>
            <person name="Zhang X."/>
            <person name="Ling Y."/>
            <person name="Song L."/>
            <person name="Chen M."/>
            <person name="Zhao Y."/>
            <person name="Wu J."/>
            <person name="Jing H."/>
            <person name="Xiao J."/>
            <person name="Wang X."/>
        </authorList>
    </citation>
    <scope>NUCLEOTIDE SEQUENCE [LARGE SCALE GENOMIC DNA]</scope>
    <source>
        <strain evidence="1 2">LC20</strain>
    </source>
</reference>
<dbReference type="InterPro" id="IPR003458">
    <property type="entry name" value="Phage_T4_Gp38_tail_assem"/>
</dbReference>